<dbReference type="PANTHER" id="PTHR10344">
    <property type="entry name" value="THYMIDYLATE KINASE"/>
    <property type="match status" value="1"/>
</dbReference>
<sequence length="253" mass="28419">MGAEKRGALIVLEGLDRSGKSSQCHRLVEFLKGTGLKVEAWRFPDRTTAIGSSISAYLGGGAELDDRAVHLLFSANRWEKRLQMEKKLMAGTTLVVDRYSYSGVAFSAAKGLDLEWCKAPEVGLPAADLVLYLDISPEEAAVRGGYGDERYEQLDFQKKVALQYKGLQGKRWKIVDARQSFDQVHELMRETCVKTVSNCLNGCHHLSRLWTGRLTISHCFITNSFSLRRRKGNLVEWDLSFRAKQKEVLCSAN</sequence>
<keyword evidence="6" id="KW-0545">Nucleotide biosynthesis</keyword>
<keyword evidence="5" id="KW-0808">Transferase</keyword>
<dbReference type="GO" id="GO:0006235">
    <property type="term" value="P:dTTP biosynthetic process"/>
    <property type="evidence" value="ECO:0000318"/>
    <property type="project" value="GO_Central"/>
</dbReference>
<dbReference type="FunCoup" id="D8S8T9">
    <property type="interactions" value="3561"/>
</dbReference>
<dbReference type="GO" id="GO:0004550">
    <property type="term" value="F:nucleoside diphosphate kinase activity"/>
    <property type="evidence" value="ECO:0000318"/>
    <property type="project" value="GO_Central"/>
</dbReference>
<dbReference type="KEGG" id="smo:SELMODRAFT_111305"/>
<dbReference type="GO" id="GO:0006233">
    <property type="term" value="P:dTDP biosynthetic process"/>
    <property type="evidence" value="ECO:0000318"/>
    <property type="project" value="GO_Central"/>
</dbReference>
<evidence type="ECO:0000256" key="5">
    <source>
        <dbReference type="ARBA" id="ARBA00022679"/>
    </source>
</evidence>
<keyword evidence="12" id="KW-1185">Reference proteome</keyword>
<dbReference type="Pfam" id="PF02223">
    <property type="entry name" value="Thymidylate_kin"/>
    <property type="match status" value="1"/>
</dbReference>
<dbReference type="PANTHER" id="PTHR10344:SF1">
    <property type="entry name" value="THYMIDYLATE KINASE"/>
    <property type="match status" value="1"/>
</dbReference>
<dbReference type="CDD" id="cd01672">
    <property type="entry name" value="TMPK"/>
    <property type="match status" value="1"/>
</dbReference>
<evidence type="ECO:0000256" key="7">
    <source>
        <dbReference type="ARBA" id="ARBA00022741"/>
    </source>
</evidence>
<dbReference type="NCBIfam" id="TIGR00041">
    <property type="entry name" value="DTMP_kinase"/>
    <property type="match status" value="1"/>
</dbReference>
<dbReference type="AlphaFoldDB" id="D8S8T9"/>
<keyword evidence="8" id="KW-0418">Kinase</keyword>
<dbReference type="HAMAP" id="MF_00165">
    <property type="entry name" value="Thymidylate_kinase"/>
    <property type="match status" value="1"/>
</dbReference>
<dbReference type="STRING" id="88036.D8S8T9"/>
<dbReference type="SUPFAM" id="SSF52540">
    <property type="entry name" value="P-loop containing nucleoside triphosphate hydrolases"/>
    <property type="match status" value="1"/>
</dbReference>
<name>D8S8T9_SELML</name>
<keyword evidence="7" id="KW-0547">Nucleotide-binding</keyword>
<comment type="similarity">
    <text evidence="2">Belongs to the thymidylate kinase family.</text>
</comment>
<dbReference type="InterPro" id="IPR018095">
    <property type="entry name" value="Thymidylate_kin_CS"/>
</dbReference>
<dbReference type="GO" id="GO:0004798">
    <property type="term" value="F:dTMP kinase activity"/>
    <property type="evidence" value="ECO:0000318"/>
    <property type="project" value="GO_Central"/>
</dbReference>
<dbReference type="eggNOG" id="KOG3327">
    <property type="taxonomic scope" value="Eukaryota"/>
</dbReference>
<accession>D8S8T9</accession>
<dbReference type="InParanoid" id="D8S8T9"/>
<dbReference type="OMA" id="YWHQFDA"/>
<dbReference type="GO" id="GO:0006227">
    <property type="term" value="P:dUDP biosynthetic process"/>
    <property type="evidence" value="ECO:0000318"/>
    <property type="project" value="GO_Central"/>
</dbReference>
<dbReference type="InterPro" id="IPR018094">
    <property type="entry name" value="Thymidylate_kinase"/>
</dbReference>
<evidence type="ECO:0000256" key="3">
    <source>
        <dbReference type="ARBA" id="ARBA00012980"/>
    </source>
</evidence>
<evidence type="ECO:0000256" key="2">
    <source>
        <dbReference type="ARBA" id="ARBA00009776"/>
    </source>
</evidence>
<evidence type="ECO:0000256" key="9">
    <source>
        <dbReference type="ARBA" id="ARBA00022840"/>
    </source>
</evidence>
<dbReference type="GO" id="GO:0005739">
    <property type="term" value="C:mitochondrion"/>
    <property type="evidence" value="ECO:0000318"/>
    <property type="project" value="GO_Central"/>
</dbReference>
<evidence type="ECO:0000256" key="1">
    <source>
        <dbReference type="ARBA" id="ARBA00004992"/>
    </source>
</evidence>
<evidence type="ECO:0000256" key="4">
    <source>
        <dbReference type="ARBA" id="ARBA00017144"/>
    </source>
</evidence>
<dbReference type="GO" id="GO:0005634">
    <property type="term" value="C:nucleus"/>
    <property type="evidence" value="ECO:0000318"/>
    <property type="project" value="GO_Central"/>
</dbReference>
<dbReference type="EC" id="2.7.4.9" evidence="3"/>
<dbReference type="InterPro" id="IPR027417">
    <property type="entry name" value="P-loop_NTPase"/>
</dbReference>
<gene>
    <name evidence="11" type="ORF">SELMODRAFT_111305</name>
</gene>
<reference evidence="11 12" key="1">
    <citation type="journal article" date="2011" name="Science">
        <title>The Selaginella genome identifies genetic changes associated with the evolution of vascular plants.</title>
        <authorList>
            <person name="Banks J.A."/>
            <person name="Nishiyama T."/>
            <person name="Hasebe M."/>
            <person name="Bowman J.L."/>
            <person name="Gribskov M."/>
            <person name="dePamphilis C."/>
            <person name="Albert V.A."/>
            <person name="Aono N."/>
            <person name="Aoyama T."/>
            <person name="Ambrose B.A."/>
            <person name="Ashton N.W."/>
            <person name="Axtell M.J."/>
            <person name="Barker E."/>
            <person name="Barker M.S."/>
            <person name="Bennetzen J.L."/>
            <person name="Bonawitz N.D."/>
            <person name="Chapple C."/>
            <person name="Cheng C."/>
            <person name="Correa L.G."/>
            <person name="Dacre M."/>
            <person name="DeBarry J."/>
            <person name="Dreyer I."/>
            <person name="Elias M."/>
            <person name="Engstrom E.M."/>
            <person name="Estelle M."/>
            <person name="Feng L."/>
            <person name="Finet C."/>
            <person name="Floyd S.K."/>
            <person name="Frommer W.B."/>
            <person name="Fujita T."/>
            <person name="Gramzow L."/>
            <person name="Gutensohn M."/>
            <person name="Harholt J."/>
            <person name="Hattori M."/>
            <person name="Heyl A."/>
            <person name="Hirai T."/>
            <person name="Hiwatashi Y."/>
            <person name="Ishikawa M."/>
            <person name="Iwata M."/>
            <person name="Karol K.G."/>
            <person name="Koehler B."/>
            <person name="Kolukisaoglu U."/>
            <person name="Kubo M."/>
            <person name="Kurata T."/>
            <person name="Lalonde S."/>
            <person name="Li K."/>
            <person name="Li Y."/>
            <person name="Litt A."/>
            <person name="Lyons E."/>
            <person name="Manning G."/>
            <person name="Maruyama T."/>
            <person name="Michael T.P."/>
            <person name="Mikami K."/>
            <person name="Miyazaki S."/>
            <person name="Morinaga S."/>
            <person name="Murata T."/>
            <person name="Mueller-Roeber B."/>
            <person name="Nelson D.R."/>
            <person name="Obara M."/>
            <person name="Oguri Y."/>
            <person name="Olmstead R.G."/>
            <person name="Onodera N."/>
            <person name="Petersen B.L."/>
            <person name="Pils B."/>
            <person name="Prigge M."/>
            <person name="Rensing S.A."/>
            <person name="Riano-Pachon D.M."/>
            <person name="Roberts A.W."/>
            <person name="Sato Y."/>
            <person name="Scheller H.V."/>
            <person name="Schulz B."/>
            <person name="Schulz C."/>
            <person name="Shakirov E.V."/>
            <person name="Shibagaki N."/>
            <person name="Shinohara N."/>
            <person name="Shippen D.E."/>
            <person name="Soerensen I."/>
            <person name="Sotooka R."/>
            <person name="Sugimoto N."/>
            <person name="Sugita M."/>
            <person name="Sumikawa N."/>
            <person name="Tanurdzic M."/>
            <person name="Theissen G."/>
            <person name="Ulvskov P."/>
            <person name="Wakazuki S."/>
            <person name="Weng J.K."/>
            <person name="Willats W.W."/>
            <person name="Wipf D."/>
            <person name="Wolf P.G."/>
            <person name="Yang L."/>
            <person name="Zimmer A.D."/>
            <person name="Zhu Q."/>
            <person name="Mitros T."/>
            <person name="Hellsten U."/>
            <person name="Loque D."/>
            <person name="Otillar R."/>
            <person name="Salamov A."/>
            <person name="Schmutz J."/>
            <person name="Shapiro H."/>
            <person name="Lindquist E."/>
            <person name="Lucas S."/>
            <person name="Rokhsar D."/>
            <person name="Grigoriev I.V."/>
        </authorList>
    </citation>
    <scope>NUCLEOTIDE SEQUENCE [LARGE SCALE GENOMIC DNA]</scope>
</reference>
<organism evidence="12">
    <name type="scientific">Selaginella moellendorffii</name>
    <name type="common">Spikemoss</name>
    <dbReference type="NCBI Taxonomy" id="88036"/>
    <lineage>
        <taxon>Eukaryota</taxon>
        <taxon>Viridiplantae</taxon>
        <taxon>Streptophyta</taxon>
        <taxon>Embryophyta</taxon>
        <taxon>Tracheophyta</taxon>
        <taxon>Lycopodiopsida</taxon>
        <taxon>Selaginellales</taxon>
        <taxon>Selaginellaceae</taxon>
        <taxon>Selaginella</taxon>
    </lineage>
</organism>
<dbReference type="GO" id="GO:0005737">
    <property type="term" value="C:cytoplasm"/>
    <property type="evidence" value="ECO:0000318"/>
    <property type="project" value="GO_Central"/>
</dbReference>
<dbReference type="PROSITE" id="PS01331">
    <property type="entry name" value="THYMIDYLATE_KINASE"/>
    <property type="match status" value="1"/>
</dbReference>
<evidence type="ECO:0000256" key="6">
    <source>
        <dbReference type="ARBA" id="ARBA00022727"/>
    </source>
</evidence>
<evidence type="ECO:0000256" key="8">
    <source>
        <dbReference type="ARBA" id="ARBA00022777"/>
    </source>
</evidence>
<evidence type="ECO:0000259" key="10">
    <source>
        <dbReference type="Pfam" id="PF02223"/>
    </source>
</evidence>
<comment type="pathway">
    <text evidence="1">Pyrimidine metabolism; dTTP biosynthesis.</text>
</comment>
<dbReference type="InterPro" id="IPR039430">
    <property type="entry name" value="Thymidylate_kin-like_dom"/>
</dbReference>
<keyword evidence="9" id="KW-0067">ATP-binding</keyword>
<dbReference type="FunFam" id="3.40.50.300:FF:000679">
    <property type="entry name" value="Thymidylate kinase"/>
    <property type="match status" value="1"/>
</dbReference>
<dbReference type="GO" id="GO:0005524">
    <property type="term" value="F:ATP binding"/>
    <property type="evidence" value="ECO:0007669"/>
    <property type="project" value="UniProtKB-KW"/>
</dbReference>
<dbReference type="Gramene" id="EFJ19089">
    <property type="protein sequence ID" value="EFJ19089"/>
    <property type="gene ID" value="SELMODRAFT_111305"/>
</dbReference>
<dbReference type="Gene3D" id="3.40.50.300">
    <property type="entry name" value="P-loop containing nucleotide triphosphate hydrolases"/>
    <property type="match status" value="1"/>
</dbReference>
<dbReference type="HOGENOM" id="CLU_049131_3_1_1"/>
<evidence type="ECO:0000313" key="12">
    <source>
        <dbReference type="Proteomes" id="UP000001514"/>
    </source>
</evidence>
<protein>
    <recommendedName>
        <fullName evidence="4">Thymidylate kinase</fullName>
        <ecNumber evidence="3">2.7.4.9</ecNumber>
    </recommendedName>
</protein>
<dbReference type="EMBL" id="GL377607">
    <property type="protein sequence ID" value="EFJ19089.1"/>
    <property type="molecule type" value="Genomic_DNA"/>
</dbReference>
<dbReference type="Proteomes" id="UP000001514">
    <property type="component" value="Unassembled WGS sequence"/>
</dbReference>
<feature type="domain" description="Thymidylate kinase-like" evidence="10">
    <location>
        <begin position="12"/>
        <end position="186"/>
    </location>
</feature>
<evidence type="ECO:0000313" key="11">
    <source>
        <dbReference type="EMBL" id="EFJ19089.1"/>
    </source>
</evidence>
<proteinExistence type="inferred from homology"/>